<protein>
    <recommendedName>
        <fullName evidence="3">Endonuclease/exonuclease/phosphatase domain-containing protein</fullName>
    </recommendedName>
</protein>
<keyword evidence="2" id="KW-1185">Reference proteome</keyword>
<evidence type="ECO:0000313" key="2">
    <source>
        <dbReference type="Proteomes" id="UP000807504"/>
    </source>
</evidence>
<name>A0A8T0FE29_ARGBR</name>
<gene>
    <name evidence="1" type="ORF">HNY73_007475</name>
</gene>
<dbReference type="EMBL" id="JABXBU010000012">
    <property type="protein sequence ID" value="KAF8789544.1"/>
    <property type="molecule type" value="Genomic_DNA"/>
</dbReference>
<proteinExistence type="predicted"/>
<organism evidence="1 2">
    <name type="scientific">Argiope bruennichi</name>
    <name type="common">Wasp spider</name>
    <name type="synonym">Aranea bruennichi</name>
    <dbReference type="NCBI Taxonomy" id="94029"/>
    <lineage>
        <taxon>Eukaryota</taxon>
        <taxon>Metazoa</taxon>
        <taxon>Ecdysozoa</taxon>
        <taxon>Arthropoda</taxon>
        <taxon>Chelicerata</taxon>
        <taxon>Arachnida</taxon>
        <taxon>Araneae</taxon>
        <taxon>Araneomorphae</taxon>
        <taxon>Entelegynae</taxon>
        <taxon>Araneoidea</taxon>
        <taxon>Araneidae</taxon>
        <taxon>Argiope</taxon>
    </lineage>
</organism>
<evidence type="ECO:0008006" key="3">
    <source>
        <dbReference type="Google" id="ProtNLM"/>
    </source>
</evidence>
<dbReference type="AlphaFoldDB" id="A0A8T0FE29"/>
<dbReference type="InterPro" id="IPR036691">
    <property type="entry name" value="Endo/exonu/phosph_ase_sf"/>
</dbReference>
<dbReference type="SUPFAM" id="SSF56219">
    <property type="entry name" value="DNase I-like"/>
    <property type="match status" value="1"/>
</dbReference>
<sequence>MDRINFENSSFPFNIATASTQDPLKILQINLARAKASTNQLHLTASTIKPDIILVQEQYHYNNKIRGIPKSWKTFSSTNQKAAILIPSAQIKPAVLATKVNLVAVKIQTSSYPIKIISAYSSPAQLFKKSKRSLPASRRKRLSSALISMDTTPFGGTDPMTTEAMKSWILS</sequence>
<reference evidence="1" key="1">
    <citation type="journal article" date="2020" name="bioRxiv">
        <title>Chromosome-level reference genome of the European wasp spider Argiope bruennichi: a resource for studies on range expansion and evolutionary adaptation.</title>
        <authorList>
            <person name="Sheffer M.M."/>
            <person name="Hoppe A."/>
            <person name="Krehenwinkel H."/>
            <person name="Uhl G."/>
            <person name="Kuss A.W."/>
            <person name="Jensen L."/>
            <person name="Jensen C."/>
            <person name="Gillespie R.G."/>
            <person name="Hoff K.J."/>
            <person name="Prost S."/>
        </authorList>
    </citation>
    <scope>NUCLEOTIDE SEQUENCE</scope>
</reference>
<reference evidence="1" key="2">
    <citation type="submission" date="2020-06" db="EMBL/GenBank/DDBJ databases">
        <authorList>
            <person name="Sheffer M."/>
        </authorList>
    </citation>
    <scope>NUCLEOTIDE SEQUENCE</scope>
</reference>
<comment type="caution">
    <text evidence="1">The sequence shown here is derived from an EMBL/GenBank/DDBJ whole genome shotgun (WGS) entry which is preliminary data.</text>
</comment>
<accession>A0A8T0FE29</accession>
<dbReference type="Gene3D" id="3.60.10.10">
    <property type="entry name" value="Endonuclease/exonuclease/phosphatase"/>
    <property type="match status" value="1"/>
</dbReference>
<evidence type="ECO:0000313" key="1">
    <source>
        <dbReference type="EMBL" id="KAF8789544.1"/>
    </source>
</evidence>
<dbReference type="Proteomes" id="UP000807504">
    <property type="component" value="Unassembled WGS sequence"/>
</dbReference>